<proteinExistence type="predicted"/>
<name>A0A212J9W8_9BACT</name>
<dbReference type="AlphaFoldDB" id="A0A212J9W8"/>
<dbReference type="Pfam" id="PF14284">
    <property type="entry name" value="PcfJ"/>
    <property type="match status" value="1"/>
</dbReference>
<protein>
    <recommendedName>
        <fullName evidence="2">PcfJ-like protein</fullName>
    </recommendedName>
</protein>
<sequence length="380" mass="44189">MKPKNKFQQQVVEASKTLSAITNEQIQWGYDNAIQYLGYRSKKGIVTCSKCRHSWQGAGGLITTILGCNCPNCKSKLTVKATAKRTFNDSYYMTVIDAHKGYQVLRTIMLGYTSKIGELPKYNASEVMQRWIAYDGKYCTFAKLRQTMGTMYYDSWIFHTSLELRQEIDVYNRIYTGTVYPKQKLIPELKRTGYKKVLYNQKPLDLFRILLTDSKAETLIKTKQAKLLKRILDSGWKNIDNYWQSIRICIRNNYTIKDATLWCDYIDLLRFFGKDLHNARYVCPDNLKAEHDRYVIKKAKADAQLEIEKQLAKEDSFKEAKAKFFGLIFSDGLISVRVLESVAEIISEGKAMHHYAQYMVMRSHLDNTQNINPIYSKRYA</sequence>
<accession>A0A212J9W8</accession>
<evidence type="ECO:0008006" key="2">
    <source>
        <dbReference type="Google" id="ProtNLM"/>
    </source>
</evidence>
<reference evidence="1" key="1">
    <citation type="submission" date="2016-04" db="EMBL/GenBank/DDBJ databases">
        <authorList>
            <person name="Evans L.H."/>
            <person name="Alamgir A."/>
            <person name="Owens N."/>
            <person name="Weber N.D."/>
            <person name="Virtaneva K."/>
            <person name="Barbian K."/>
            <person name="Babar A."/>
            <person name="Rosenke K."/>
        </authorList>
    </citation>
    <scope>NUCLEOTIDE SEQUENCE</scope>
    <source>
        <strain evidence="1">86-2</strain>
    </source>
</reference>
<gene>
    <name evidence="1" type="ORF">KL86DYS2_11054</name>
</gene>
<organism evidence="1">
    <name type="scientific">uncultured Dysgonomonas sp</name>
    <dbReference type="NCBI Taxonomy" id="206096"/>
    <lineage>
        <taxon>Bacteria</taxon>
        <taxon>Pseudomonadati</taxon>
        <taxon>Bacteroidota</taxon>
        <taxon>Bacteroidia</taxon>
        <taxon>Bacteroidales</taxon>
        <taxon>Dysgonomonadaceae</taxon>
        <taxon>Dysgonomonas</taxon>
        <taxon>environmental samples</taxon>
    </lineage>
</organism>
<dbReference type="RefSeq" id="WP_296947862.1">
    <property type="nucleotide sequence ID" value="NZ_LT599021.1"/>
</dbReference>
<evidence type="ECO:0000313" key="1">
    <source>
        <dbReference type="EMBL" id="SBV96221.1"/>
    </source>
</evidence>
<dbReference type="EMBL" id="FLUL01000001">
    <property type="protein sequence ID" value="SBV96221.1"/>
    <property type="molecule type" value="Genomic_DNA"/>
</dbReference>
<dbReference type="InterPro" id="IPR025586">
    <property type="entry name" value="PcfJ"/>
</dbReference>